<dbReference type="InterPro" id="IPR009659">
    <property type="entry name" value="DUF1249"/>
</dbReference>
<protein>
    <submittedName>
        <fullName evidence="1">DUF1249 domain-containing protein</fullName>
    </submittedName>
</protein>
<evidence type="ECO:0000313" key="1">
    <source>
        <dbReference type="EMBL" id="RVU33156.1"/>
    </source>
</evidence>
<organism evidence="1 2">
    <name type="scientific">Rheinheimera riviphila</name>
    <dbReference type="NCBI Taxonomy" id="1834037"/>
    <lineage>
        <taxon>Bacteria</taxon>
        <taxon>Pseudomonadati</taxon>
        <taxon>Pseudomonadota</taxon>
        <taxon>Gammaproteobacteria</taxon>
        <taxon>Chromatiales</taxon>
        <taxon>Chromatiaceae</taxon>
        <taxon>Rheinheimera</taxon>
    </lineage>
</organism>
<sequence length="158" mass="18436">MTLLAKKRSYKPYVPDFLTLCERNYAQLRFFLPGAAAAHSDIAAKMTAGASKVIQINEYEGYRIKLLELCKFTTTIKIEHVSDTALGWLRPQFEVRLYHDARLAEVVSCQQVRRFKAVYDYPNLEMMQPDEKRQINLLLRDWLMLCQRQGYHSVESLS</sequence>
<dbReference type="PANTHER" id="PTHR38774">
    <property type="entry name" value="CYTOPLASMIC PROTEIN-RELATED"/>
    <property type="match status" value="1"/>
</dbReference>
<dbReference type="Proteomes" id="UP000283077">
    <property type="component" value="Unassembled WGS sequence"/>
</dbReference>
<comment type="caution">
    <text evidence="1">The sequence shown here is derived from an EMBL/GenBank/DDBJ whole genome shotgun (WGS) entry which is preliminary data.</text>
</comment>
<keyword evidence="2" id="KW-1185">Reference proteome</keyword>
<gene>
    <name evidence="1" type="ORF">EOE67_18130</name>
</gene>
<reference evidence="1 2" key="1">
    <citation type="submission" date="2019-01" db="EMBL/GenBank/DDBJ databases">
        <authorList>
            <person name="Chen W.-M."/>
        </authorList>
    </citation>
    <scope>NUCLEOTIDE SEQUENCE [LARGE SCALE GENOMIC DNA]</scope>
    <source>
        <strain evidence="1 2">KYPC3</strain>
    </source>
</reference>
<dbReference type="RefSeq" id="WP_127700743.1">
    <property type="nucleotide sequence ID" value="NZ_SACS01000026.1"/>
</dbReference>
<evidence type="ECO:0000313" key="2">
    <source>
        <dbReference type="Proteomes" id="UP000283077"/>
    </source>
</evidence>
<proteinExistence type="predicted"/>
<dbReference type="OrthoDB" id="9793663at2"/>
<name>A0A437QF52_9GAMM</name>
<dbReference type="PANTHER" id="PTHR38774:SF1">
    <property type="entry name" value="CYTOPLASMIC PROTEIN"/>
    <property type="match status" value="1"/>
</dbReference>
<dbReference type="Pfam" id="PF06853">
    <property type="entry name" value="DUF1249"/>
    <property type="match status" value="1"/>
</dbReference>
<dbReference type="AlphaFoldDB" id="A0A437QF52"/>
<accession>A0A437QF52</accession>
<dbReference type="EMBL" id="SACS01000026">
    <property type="protein sequence ID" value="RVU33156.1"/>
    <property type="molecule type" value="Genomic_DNA"/>
</dbReference>